<dbReference type="UniPathway" id="UPA00219"/>
<keyword evidence="4 10" id="KW-0808">Transferase</keyword>
<reference evidence="13" key="1">
    <citation type="submission" date="2012-09" db="EMBL/GenBank/DDBJ databases">
        <title>Metagenomic Characterization of a Microbial Community in Wastewater Detects High Levels of Antibiotic Resistance.</title>
        <authorList>
            <person name="Abrams M."/>
            <person name="Caldwell A."/>
            <person name="Vandaei E."/>
            <person name="Lee W."/>
            <person name="Perrott J."/>
            <person name="Khan S.Y."/>
            <person name="Ta J."/>
            <person name="Romero D."/>
            <person name="Nguyen V."/>
            <person name="Pourmand N."/>
            <person name="Ouverney C.C."/>
        </authorList>
    </citation>
    <scope>NUCLEOTIDE SEQUENCE</scope>
</reference>
<comment type="subcellular location">
    <subcellularLocation>
        <location evidence="10">Cell membrane</location>
        <topology evidence="10">Peripheral membrane protein</topology>
        <orientation evidence="10">Cytoplasmic side</orientation>
    </subcellularLocation>
</comment>
<dbReference type="Pfam" id="PF03033">
    <property type="entry name" value="Glyco_transf_28"/>
    <property type="match status" value="1"/>
</dbReference>
<dbReference type="GO" id="GO:0005886">
    <property type="term" value="C:plasma membrane"/>
    <property type="evidence" value="ECO:0007669"/>
    <property type="project" value="UniProtKB-SubCell"/>
</dbReference>
<proteinExistence type="inferred from homology"/>
<keyword evidence="1 10" id="KW-1003">Cell membrane</keyword>
<dbReference type="Pfam" id="PF04101">
    <property type="entry name" value="Glyco_tran_28_C"/>
    <property type="match status" value="1"/>
</dbReference>
<evidence type="ECO:0000259" key="12">
    <source>
        <dbReference type="Pfam" id="PF04101"/>
    </source>
</evidence>
<evidence type="ECO:0000256" key="1">
    <source>
        <dbReference type="ARBA" id="ARBA00022475"/>
    </source>
</evidence>
<name>L7VR65_9BACT</name>
<sequence length="374" mass="39309">MSPSKPASVVIAGGGTGGHLFPGLALAEQLSQRGASVTFVGTARGIEAKVVPQSGYPLELIEISGLKRQGAVATLRSLLRLPVALIQTLRLLRKLRPSVVVGVGGYASGPVVLLASLLRIPTVVLEQNSVPGVTNRILSHVVRRVFTSFPHASRYFPQAKVELLGNPVRHSITSASVTEPSESAGPVRLLVLGGSLGAKAVNTLLTDALAALCSRPPPALSPLSQHLHIHHQTGPSDLAPTQQRYAQLAALASAVSVEPFISDMASAYRDCDLMIGRAGATTIAELTALGRPAVLIPFPFAADDHQTHNARYLVEHGAARMLQQKDTTPEQLAQVIAELCQDRTVLAAMASASKRLGKPDAAKKIADEVLKLAT</sequence>
<comment type="catalytic activity">
    <reaction evidence="10">
        <text>di-trans,octa-cis-undecaprenyl diphospho-N-acetyl-alpha-D-muramoyl-L-alanyl-D-glutamyl-meso-2,6-diaminopimeloyl-D-alanyl-D-alanine + UDP-N-acetyl-alpha-D-glucosamine = di-trans,octa-cis-undecaprenyl diphospho-[N-acetyl-alpha-D-glucosaminyl-(1-&gt;4)]-N-acetyl-alpha-D-muramoyl-L-alanyl-D-glutamyl-meso-2,6-diaminopimeloyl-D-alanyl-D-alanine + UDP + H(+)</text>
        <dbReference type="Rhea" id="RHEA:31227"/>
        <dbReference type="ChEBI" id="CHEBI:15378"/>
        <dbReference type="ChEBI" id="CHEBI:57705"/>
        <dbReference type="ChEBI" id="CHEBI:58223"/>
        <dbReference type="ChEBI" id="CHEBI:61387"/>
        <dbReference type="ChEBI" id="CHEBI:61388"/>
        <dbReference type="EC" id="2.4.1.227"/>
    </reaction>
</comment>
<feature type="binding site" evidence="10">
    <location>
        <position position="169"/>
    </location>
    <ligand>
        <name>UDP-N-acetyl-alpha-D-glucosamine</name>
        <dbReference type="ChEBI" id="CHEBI:57705"/>
    </ligand>
</feature>
<dbReference type="GO" id="GO:0050511">
    <property type="term" value="F:undecaprenyldiphospho-muramoylpentapeptide beta-N-acetylglucosaminyltransferase activity"/>
    <property type="evidence" value="ECO:0007669"/>
    <property type="project" value="UniProtKB-UniRule"/>
</dbReference>
<feature type="binding site" evidence="10">
    <location>
        <position position="195"/>
    </location>
    <ligand>
        <name>UDP-N-acetyl-alpha-D-glucosamine</name>
        <dbReference type="ChEBI" id="CHEBI:57705"/>
    </ligand>
</feature>
<evidence type="ECO:0000256" key="10">
    <source>
        <dbReference type="HAMAP-Rule" id="MF_00033"/>
    </source>
</evidence>
<evidence type="ECO:0000256" key="8">
    <source>
        <dbReference type="ARBA" id="ARBA00023306"/>
    </source>
</evidence>
<dbReference type="GO" id="GO:0051301">
    <property type="term" value="P:cell division"/>
    <property type="evidence" value="ECO:0007669"/>
    <property type="project" value="UniProtKB-KW"/>
</dbReference>
<evidence type="ECO:0000256" key="2">
    <source>
        <dbReference type="ARBA" id="ARBA00022618"/>
    </source>
</evidence>
<keyword evidence="5 10" id="KW-0133">Cell shape</keyword>
<dbReference type="SUPFAM" id="SSF53756">
    <property type="entry name" value="UDP-Glycosyltransferase/glycogen phosphorylase"/>
    <property type="match status" value="1"/>
</dbReference>
<dbReference type="GO" id="GO:0008360">
    <property type="term" value="P:regulation of cell shape"/>
    <property type="evidence" value="ECO:0007669"/>
    <property type="project" value="UniProtKB-KW"/>
</dbReference>
<feature type="domain" description="Glycosyltransferase family 28 N-terminal" evidence="11">
    <location>
        <begin position="9"/>
        <end position="147"/>
    </location>
</feature>
<evidence type="ECO:0000256" key="9">
    <source>
        <dbReference type="ARBA" id="ARBA00023316"/>
    </source>
</evidence>
<dbReference type="GO" id="GO:0071555">
    <property type="term" value="P:cell wall organization"/>
    <property type="evidence" value="ECO:0007669"/>
    <property type="project" value="UniProtKB-KW"/>
</dbReference>
<dbReference type="InterPro" id="IPR006009">
    <property type="entry name" value="GlcNAc_MurG"/>
</dbReference>
<dbReference type="NCBIfam" id="TIGR01133">
    <property type="entry name" value="murG"/>
    <property type="match status" value="1"/>
</dbReference>
<dbReference type="CDD" id="cd03785">
    <property type="entry name" value="GT28_MurG"/>
    <property type="match status" value="1"/>
</dbReference>
<dbReference type="PANTHER" id="PTHR21015:SF22">
    <property type="entry name" value="GLYCOSYLTRANSFERASE"/>
    <property type="match status" value="1"/>
</dbReference>
<dbReference type="EC" id="2.4.1.227" evidence="10"/>
<keyword evidence="8 10" id="KW-0131">Cell cycle</keyword>
<evidence type="ECO:0000256" key="6">
    <source>
        <dbReference type="ARBA" id="ARBA00022984"/>
    </source>
</evidence>
<keyword evidence="9 10" id="KW-0961">Cell wall biogenesis/degradation</keyword>
<feature type="binding site" evidence="10">
    <location>
        <position position="128"/>
    </location>
    <ligand>
        <name>UDP-N-acetyl-alpha-D-glucosamine</name>
        <dbReference type="ChEBI" id="CHEBI:57705"/>
    </ligand>
</feature>
<evidence type="ECO:0000256" key="5">
    <source>
        <dbReference type="ARBA" id="ARBA00022960"/>
    </source>
</evidence>
<feature type="binding site" evidence="10">
    <location>
        <position position="261"/>
    </location>
    <ligand>
        <name>UDP-N-acetyl-alpha-D-glucosamine</name>
        <dbReference type="ChEBI" id="CHEBI:57705"/>
    </ligand>
</feature>
<evidence type="ECO:0000313" key="13">
    <source>
        <dbReference type="EMBL" id="AGC71442.1"/>
    </source>
</evidence>
<dbReference type="InterPro" id="IPR004276">
    <property type="entry name" value="GlycoTrans_28_N"/>
</dbReference>
<dbReference type="EMBL" id="JX649872">
    <property type="protein sequence ID" value="AGC71442.1"/>
    <property type="molecule type" value="Genomic_DNA"/>
</dbReference>
<dbReference type="GO" id="GO:0009252">
    <property type="term" value="P:peptidoglycan biosynthetic process"/>
    <property type="evidence" value="ECO:0007669"/>
    <property type="project" value="UniProtKB-UniRule"/>
</dbReference>
<keyword evidence="6 10" id="KW-0573">Peptidoglycan synthesis</keyword>
<dbReference type="GO" id="GO:0005975">
    <property type="term" value="P:carbohydrate metabolic process"/>
    <property type="evidence" value="ECO:0007669"/>
    <property type="project" value="InterPro"/>
</dbReference>
<evidence type="ECO:0000256" key="3">
    <source>
        <dbReference type="ARBA" id="ARBA00022676"/>
    </source>
</evidence>
<feature type="binding site" evidence="10">
    <location>
        <begin position="16"/>
        <end position="18"/>
    </location>
    <ligand>
        <name>UDP-N-acetyl-alpha-D-glucosamine</name>
        <dbReference type="ChEBI" id="CHEBI:57705"/>
    </ligand>
</feature>
<evidence type="ECO:0000256" key="4">
    <source>
        <dbReference type="ARBA" id="ARBA00022679"/>
    </source>
</evidence>
<keyword evidence="2 10" id="KW-0132">Cell division</keyword>
<dbReference type="GO" id="GO:0051991">
    <property type="term" value="F:UDP-N-acetyl-D-glucosamine:N-acetylmuramoyl-L-alanyl-D-glutamyl-meso-2,6-diaminopimelyl-D-alanyl-D-alanine-diphosphoundecaprenol 4-beta-N-acetylglucosaminlytransferase activity"/>
    <property type="evidence" value="ECO:0007669"/>
    <property type="project" value="RHEA"/>
</dbReference>
<evidence type="ECO:0000259" key="11">
    <source>
        <dbReference type="Pfam" id="PF03033"/>
    </source>
</evidence>
<comment type="caution">
    <text evidence="10">Lacks conserved residue(s) required for the propagation of feature annotation.</text>
</comment>
<evidence type="ECO:0000256" key="7">
    <source>
        <dbReference type="ARBA" id="ARBA00023136"/>
    </source>
</evidence>
<dbReference type="PANTHER" id="PTHR21015">
    <property type="entry name" value="UDP-N-ACETYLGLUCOSAMINE--N-ACETYLMURAMYL-(PENTAPEPTIDE) PYROPHOSPHORYL-UNDECAPRENOL N-ACETYLGLUCOSAMINE TRANSFERASE 1"/>
    <property type="match status" value="1"/>
</dbReference>
<feature type="binding site" evidence="10">
    <location>
        <position position="306"/>
    </location>
    <ligand>
        <name>UDP-N-acetyl-alpha-D-glucosamine</name>
        <dbReference type="ChEBI" id="CHEBI:57705"/>
    </ligand>
</feature>
<organism evidence="13">
    <name type="scientific">uncultured bacterium A1Q1_fos_1070</name>
    <dbReference type="NCBI Taxonomy" id="1256541"/>
    <lineage>
        <taxon>Bacteria</taxon>
        <taxon>environmental samples</taxon>
    </lineage>
</organism>
<comment type="similarity">
    <text evidence="10">Belongs to the glycosyltransferase 28 family. MurG subfamily.</text>
</comment>
<comment type="pathway">
    <text evidence="10">Cell wall biogenesis; peptidoglycan biosynthesis.</text>
</comment>
<keyword evidence="3 10" id="KW-0328">Glycosyltransferase</keyword>
<gene>
    <name evidence="10" type="primary">murG</name>
</gene>
<dbReference type="HAMAP" id="MF_00033">
    <property type="entry name" value="MurG"/>
    <property type="match status" value="1"/>
</dbReference>
<comment type="function">
    <text evidence="10">Cell wall formation. Catalyzes the transfer of a GlcNAc subunit on undecaprenyl-pyrophosphoryl-MurNAc-pentapeptide (lipid intermediate I) to form undecaprenyl-pyrophosphoryl-MurNAc-(pentapeptide)GlcNAc (lipid intermediate II).</text>
</comment>
<dbReference type="Gene3D" id="3.40.50.2000">
    <property type="entry name" value="Glycogen Phosphorylase B"/>
    <property type="match status" value="2"/>
</dbReference>
<dbReference type="InterPro" id="IPR007235">
    <property type="entry name" value="Glyco_trans_28_C"/>
</dbReference>
<keyword evidence="7 10" id="KW-0472">Membrane</keyword>
<dbReference type="AlphaFoldDB" id="L7VR65"/>
<feature type="domain" description="Glycosyl transferase family 28 C-terminal" evidence="12">
    <location>
        <begin position="189"/>
        <end position="364"/>
    </location>
</feature>
<accession>L7VR65</accession>
<protein>
    <recommendedName>
        <fullName evidence="10">UDP-N-acetylglucosamine--N-acetylmuramyl-(pentapeptide) pyrophosphoryl-undecaprenol N-acetylglucosamine transferase</fullName>
        <ecNumber evidence="10">2.4.1.227</ecNumber>
    </recommendedName>
    <alternativeName>
        <fullName evidence="10">Undecaprenyl-PP-MurNAc-pentapeptide-UDPGlcNAc GlcNAc transferase</fullName>
    </alternativeName>
</protein>